<evidence type="ECO:0000313" key="3">
    <source>
        <dbReference type="Proteomes" id="UP001479436"/>
    </source>
</evidence>
<dbReference type="EMBL" id="JASJQH010003746">
    <property type="protein sequence ID" value="KAK9759522.1"/>
    <property type="molecule type" value="Genomic_DNA"/>
</dbReference>
<dbReference type="Proteomes" id="UP001479436">
    <property type="component" value="Unassembled WGS sequence"/>
</dbReference>
<evidence type="ECO:0000313" key="2">
    <source>
        <dbReference type="EMBL" id="KAK9759522.1"/>
    </source>
</evidence>
<gene>
    <name evidence="2" type="ORF">K7432_017413</name>
</gene>
<sequence length="122" mass="13798">MKLLSITCLFALLVGQINAAPPMSLMCYSAPNKQNSFTAVDLPLGCLNFDSNVRNHLRSFEFLFPEPPVFYCVTFFEQENCQYGRKQQLFDSSKPQKYNFEPEGFRGVASVKVAPFKANGVR</sequence>
<feature type="signal peptide" evidence="1">
    <location>
        <begin position="1"/>
        <end position="19"/>
    </location>
</feature>
<keyword evidence="3" id="KW-1185">Reference proteome</keyword>
<keyword evidence="1" id="KW-0732">Signal</keyword>
<protein>
    <submittedName>
        <fullName evidence="2">Uncharacterized protein</fullName>
    </submittedName>
</protein>
<proteinExistence type="predicted"/>
<feature type="chain" id="PRO_5046306476" evidence="1">
    <location>
        <begin position="20"/>
        <end position="122"/>
    </location>
</feature>
<accession>A0ABR2WDE3</accession>
<comment type="caution">
    <text evidence="2">The sequence shown here is derived from an EMBL/GenBank/DDBJ whole genome shotgun (WGS) entry which is preliminary data.</text>
</comment>
<organism evidence="2 3">
    <name type="scientific">Basidiobolus ranarum</name>
    <dbReference type="NCBI Taxonomy" id="34480"/>
    <lineage>
        <taxon>Eukaryota</taxon>
        <taxon>Fungi</taxon>
        <taxon>Fungi incertae sedis</taxon>
        <taxon>Zoopagomycota</taxon>
        <taxon>Entomophthoromycotina</taxon>
        <taxon>Basidiobolomycetes</taxon>
        <taxon>Basidiobolales</taxon>
        <taxon>Basidiobolaceae</taxon>
        <taxon>Basidiobolus</taxon>
    </lineage>
</organism>
<reference evidence="2 3" key="1">
    <citation type="submission" date="2023-04" db="EMBL/GenBank/DDBJ databases">
        <title>Genome of Basidiobolus ranarum AG-B5.</title>
        <authorList>
            <person name="Stajich J.E."/>
            <person name="Carter-House D."/>
            <person name="Gryganskyi A."/>
        </authorList>
    </citation>
    <scope>NUCLEOTIDE SEQUENCE [LARGE SCALE GENOMIC DNA]</scope>
    <source>
        <strain evidence="2 3">AG-B5</strain>
    </source>
</reference>
<evidence type="ECO:0000256" key="1">
    <source>
        <dbReference type="SAM" id="SignalP"/>
    </source>
</evidence>
<name>A0ABR2WDE3_9FUNG</name>